<feature type="region of interest" description="Disordered" evidence="1">
    <location>
        <begin position="697"/>
        <end position="765"/>
    </location>
</feature>
<feature type="compositionally biased region" description="Polar residues" evidence="1">
    <location>
        <begin position="704"/>
        <end position="716"/>
    </location>
</feature>
<name>G2QG15_THET4</name>
<feature type="region of interest" description="Disordered" evidence="1">
    <location>
        <begin position="1"/>
        <end position="679"/>
    </location>
</feature>
<dbReference type="Proteomes" id="UP000007322">
    <property type="component" value="Chromosome 4"/>
</dbReference>
<feature type="compositionally biased region" description="Basic and acidic residues" evidence="1">
    <location>
        <begin position="412"/>
        <end position="423"/>
    </location>
</feature>
<dbReference type="VEuPathDB" id="FungiDB:MYCTH_2305838"/>
<feature type="compositionally biased region" description="Basic and acidic residues" evidence="1">
    <location>
        <begin position="201"/>
        <end position="210"/>
    </location>
</feature>
<accession>G2QG15</accession>
<evidence type="ECO:0000313" key="3">
    <source>
        <dbReference type="Proteomes" id="UP000007322"/>
    </source>
</evidence>
<dbReference type="GeneID" id="11510015"/>
<dbReference type="InParanoid" id="G2QG15"/>
<protein>
    <submittedName>
        <fullName evidence="2">Uncharacterized protein</fullName>
    </submittedName>
</protein>
<proteinExistence type="predicted"/>
<dbReference type="KEGG" id="mtm:MYCTH_2305838"/>
<feature type="compositionally biased region" description="Polar residues" evidence="1">
    <location>
        <begin position="565"/>
        <end position="600"/>
    </location>
</feature>
<keyword evidence="3" id="KW-1185">Reference proteome</keyword>
<dbReference type="OrthoDB" id="5244599at2759"/>
<evidence type="ECO:0000256" key="1">
    <source>
        <dbReference type="SAM" id="MobiDB-lite"/>
    </source>
</evidence>
<feature type="compositionally biased region" description="Basic and acidic residues" evidence="1">
    <location>
        <begin position="728"/>
        <end position="737"/>
    </location>
</feature>
<feature type="compositionally biased region" description="Low complexity" evidence="1">
    <location>
        <begin position="24"/>
        <end position="41"/>
    </location>
</feature>
<feature type="compositionally biased region" description="Basic and acidic residues" evidence="1">
    <location>
        <begin position="498"/>
        <end position="508"/>
    </location>
</feature>
<dbReference type="RefSeq" id="XP_003663725.1">
    <property type="nucleotide sequence ID" value="XM_003663677.1"/>
</dbReference>
<feature type="compositionally biased region" description="Acidic residues" evidence="1">
    <location>
        <begin position="617"/>
        <end position="630"/>
    </location>
</feature>
<feature type="compositionally biased region" description="Low complexity" evidence="1">
    <location>
        <begin position="470"/>
        <end position="485"/>
    </location>
</feature>
<feature type="compositionally biased region" description="Basic and acidic residues" evidence="1">
    <location>
        <begin position="119"/>
        <end position="135"/>
    </location>
</feature>
<dbReference type="OMA" id="YWGDLPS"/>
<feature type="compositionally biased region" description="Basic and acidic residues" evidence="1">
    <location>
        <begin position="270"/>
        <end position="297"/>
    </location>
</feature>
<reference evidence="2 3" key="1">
    <citation type="journal article" date="2011" name="Nat. Biotechnol.">
        <title>Comparative genomic analysis of the thermophilic biomass-degrading fungi Myceliophthora thermophila and Thielavia terrestris.</title>
        <authorList>
            <person name="Berka R.M."/>
            <person name="Grigoriev I.V."/>
            <person name="Otillar R."/>
            <person name="Salamov A."/>
            <person name="Grimwood J."/>
            <person name="Reid I."/>
            <person name="Ishmael N."/>
            <person name="John T."/>
            <person name="Darmond C."/>
            <person name="Moisan M.-C."/>
            <person name="Henrissat B."/>
            <person name="Coutinho P.M."/>
            <person name="Lombard V."/>
            <person name="Natvig D.O."/>
            <person name="Lindquist E."/>
            <person name="Schmutz J."/>
            <person name="Lucas S."/>
            <person name="Harris P."/>
            <person name="Powlowski J."/>
            <person name="Bellemare A."/>
            <person name="Taylor D."/>
            <person name="Butler G."/>
            <person name="de Vries R.P."/>
            <person name="Allijn I.E."/>
            <person name="van den Brink J."/>
            <person name="Ushinsky S."/>
            <person name="Storms R."/>
            <person name="Powell A.J."/>
            <person name="Paulsen I.T."/>
            <person name="Elbourne L.D.H."/>
            <person name="Baker S.E."/>
            <person name="Magnuson J."/>
            <person name="LaBoissiere S."/>
            <person name="Clutterbuck A.J."/>
            <person name="Martinez D."/>
            <person name="Wogulis M."/>
            <person name="de Leon A.L."/>
            <person name="Rey M.W."/>
            <person name="Tsang A."/>
        </authorList>
    </citation>
    <scope>NUCLEOTIDE SEQUENCE [LARGE SCALE GENOMIC DNA]</scope>
    <source>
        <strain evidence="3">ATCC 42464 / BCRC 31852 / DSM 1799</strain>
    </source>
</reference>
<feature type="compositionally biased region" description="Low complexity" evidence="1">
    <location>
        <begin position="328"/>
        <end position="339"/>
    </location>
</feature>
<dbReference type="eggNOG" id="ENOG502RMV6">
    <property type="taxonomic scope" value="Eukaryota"/>
</dbReference>
<feature type="compositionally biased region" description="Basic residues" evidence="1">
    <location>
        <begin position="393"/>
        <end position="411"/>
    </location>
</feature>
<sequence>MATSALPGSYPDSIPPTPDETMMQQQQKQPSQLDQQRRQSSNLHKPSDPRGHKHTDSGVAIPESGPIRSSHHDDKSHWYGPNEAIGGGTYVRGHHTTLFTGPMKSPIGIELGTTTKPTAARETKNSAVSSKDENRTSTAAMIGTSAVEGGAGKTEPKALQQQQQQQQQSLEPSRPLSDEPASHLGDADGAVYNTVTGHGSAADDHEEHHHLPPKSAPNSSSPGTAVVEGDVTNYPRGTGVYNTVTGHGSQDDDLRRRSRAIAPGFLPETAVRDDVLHLAEANSRDGGHVDAQAKRETAPQQRAFPLATGPSEGRNDGRASESPSRQGAAAAAAAAAAVADRNQEGVGALTNGKGERSQAVAAGGAAKGNERRSSQPTSPIEKASSHEEGWHKGNNRNRKHGIFGIFHRRKSDAKEVTRRKSAGDQDEPANQDATVVGNPPSRPRKPSRGESTTERRRSRSSAKTEDETSAGGAAAAAAGTAAAGAGAFGLFHRAKRKSTGEETQEKTQDAANSNRAPMSAGAGGAGPAGGTMHQTEEVPTPFEHPREPPVRPEGVGHGLAAAGAENQSGATQGTQQKKAGATTTNEPGGNYYNTLASGTPSGLKKQARGTTSRHEEYDGDGGDGGDEDDNRLEYNVLSSGTPSGVKVKPKSRRRSAHADTATATTGTDGGGLPAADNDTNTSCTAAVVGRVGYGSAAAAGAPTIPSTRTQQQQNQHELLPPIPPSSHGPERDGERAAGARHAPAPGISNASQESLPGVTTYGPRAAEHDMSPEVMPAAYYVASSSSSRSALAPAGATRDRGGRVMHVCRHCGLENDITEYLQRAGRAGDGPVSH</sequence>
<dbReference type="HOGENOM" id="CLU_314227_0_0_1"/>
<evidence type="ECO:0000313" key="2">
    <source>
        <dbReference type="EMBL" id="AEO58480.1"/>
    </source>
</evidence>
<feature type="compositionally biased region" description="Basic and acidic residues" evidence="1">
    <location>
        <begin position="45"/>
        <end position="56"/>
    </location>
</feature>
<dbReference type="AlphaFoldDB" id="G2QG15"/>
<organism evidence="2 3">
    <name type="scientific">Thermothelomyces thermophilus (strain ATCC 42464 / BCRC 31852 / DSM 1799)</name>
    <name type="common">Sporotrichum thermophile</name>
    <dbReference type="NCBI Taxonomy" id="573729"/>
    <lineage>
        <taxon>Eukaryota</taxon>
        <taxon>Fungi</taxon>
        <taxon>Dikarya</taxon>
        <taxon>Ascomycota</taxon>
        <taxon>Pezizomycotina</taxon>
        <taxon>Sordariomycetes</taxon>
        <taxon>Sordariomycetidae</taxon>
        <taxon>Sordariales</taxon>
        <taxon>Chaetomiaceae</taxon>
        <taxon>Thermothelomyces</taxon>
    </lineage>
</organism>
<gene>
    <name evidence="2" type="ORF">MYCTH_2305838</name>
</gene>
<dbReference type="EMBL" id="CP003005">
    <property type="protein sequence ID" value="AEO58480.1"/>
    <property type="molecule type" value="Genomic_DNA"/>
</dbReference>